<reference evidence="1" key="2">
    <citation type="submission" date="2017-06" db="EMBL/GenBank/DDBJ databases">
        <title>WGS assembly of Brachypodium distachyon.</title>
        <authorList>
            <consortium name="The International Brachypodium Initiative"/>
            <person name="Lucas S."/>
            <person name="Harmon-Smith M."/>
            <person name="Lail K."/>
            <person name="Tice H."/>
            <person name="Grimwood J."/>
            <person name="Bruce D."/>
            <person name="Barry K."/>
            <person name="Shu S."/>
            <person name="Lindquist E."/>
            <person name="Wang M."/>
            <person name="Pitluck S."/>
            <person name="Vogel J.P."/>
            <person name="Garvin D.F."/>
            <person name="Mockler T.C."/>
            <person name="Schmutz J."/>
            <person name="Rokhsar D."/>
            <person name="Bevan M.W."/>
        </authorList>
    </citation>
    <scope>NUCLEOTIDE SEQUENCE</scope>
    <source>
        <strain evidence="1">Bd21</strain>
    </source>
</reference>
<sequence length="160" mass="18014">MDGGLAVRLAGQKLDEAEHPRRASRPVQAGQHAQRQLRLSLLRVRDAAHGPVAAAQRLMSRCSLWRLSMALSTYLLSIRILSASYPSAWKQQSGSSSLTIHMPVISIPTSWRGLLLWYPTRRIHNPKLPEAVLRMIVLWAHKEPLLLFSQTKLAPLNMQN</sequence>
<organism evidence="1">
    <name type="scientific">Brachypodium distachyon</name>
    <name type="common">Purple false brome</name>
    <name type="synonym">Trachynia distachya</name>
    <dbReference type="NCBI Taxonomy" id="15368"/>
    <lineage>
        <taxon>Eukaryota</taxon>
        <taxon>Viridiplantae</taxon>
        <taxon>Streptophyta</taxon>
        <taxon>Embryophyta</taxon>
        <taxon>Tracheophyta</taxon>
        <taxon>Spermatophyta</taxon>
        <taxon>Magnoliopsida</taxon>
        <taxon>Liliopsida</taxon>
        <taxon>Poales</taxon>
        <taxon>Poaceae</taxon>
        <taxon>BOP clade</taxon>
        <taxon>Pooideae</taxon>
        <taxon>Stipodae</taxon>
        <taxon>Brachypodieae</taxon>
        <taxon>Brachypodium</taxon>
    </lineage>
</organism>
<dbReference type="EMBL" id="CM000883">
    <property type="protein sequence ID" value="PNT65059.1"/>
    <property type="molecule type" value="Genomic_DNA"/>
</dbReference>
<accession>A0A2K2CSQ7</accession>
<protein>
    <submittedName>
        <fullName evidence="1 2">Uncharacterized protein</fullName>
    </submittedName>
</protein>
<reference evidence="2" key="3">
    <citation type="submission" date="2018-08" db="UniProtKB">
        <authorList>
            <consortium name="EnsemblPlants"/>
        </authorList>
    </citation>
    <scope>IDENTIFICATION</scope>
    <source>
        <strain evidence="2">cv. Bd21</strain>
    </source>
</reference>
<evidence type="ECO:0000313" key="2">
    <source>
        <dbReference type="EnsemblPlants" id="PNT65059"/>
    </source>
</evidence>
<name>A0A2K2CSQ7_BRADI</name>
<dbReference type="EnsemblPlants" id="PNT65059">
    <property type="protein sequence ID" value="PNT65059"/>
    <property type="gene ID" value="BRADI_4g36928v3"/>
</dbReference>
<dbReference type="InParanoid" id="A0A2K2CSQ7"/>
<dbReference type="ExpressionAtlas" id="A0A2K2CSQ7">
    <property type="expression patterns" value="baseline and differential"/>
</dbReference>
<evidence type="ECO:0000313" key="3">
    <source>
        <dbReference type="Proteomes" id="UP000008810"/>
    </source>
</evidence>
<reference evidence="1 2" key="1">
    <citation type="journal article" date="2010" name="Nature">
        <title>Genome sequencing and analysis of the model grass Brachypodium distachyon.</title>
        <authorList>
            <consortium name="International Brachypodium Initiative"/>
        </authorList>
    </citation>
    <scope>NUCLEOTIDE SEQUENCE [LARGE SCALE GENOMIC DNA]</scope>
    <source>
        <strain evidence="1 2">Bd21</strain>
    </source>
</reference>
<dbReference type="Proteomes" id="UP000008810">
    <property type="component" value="Chromosome 4"/>
</dbReference>
<keyword evidence="3" id="KW-1185">Reference proteome</keyword>
<evidence type="ECO:0000313" key="1">
    <source>
        <dbReference type="EMBL" id="PNT65059.1"/>
    </source>
</evidence>
<dbReference type="AlphaFoldDB" id="A0A2K2CSQ7"/>
<gene>
    <name evidence="1" type="ORF">BRADI_4g36928v3</name>
</gene>
<dbReference type="Gramene" id="PNT65059">
    <property type="protein sequence ID" value="PNT65059"/>
    <property type="gene ID" value="BRADI_4g36928v3"/>
</dbReference>
<proteinExistence type="predicted"/>